<proteinExistence type="predicted"/>
<reference evidence="1 2" key="1">
    <citation type="submission" date="2013-10" db="EMBL/GenBank/DDBJ databases">
        <title>The Genome Sequence of Prevotella nigrescens CC14M.</title>
        <authorList>
            <consortium name="The Broad Institute Genomics Platform"/>
            <person name="Earl A."/>
            <person name="Allen-Vercoe E."/>
            <person name="Daigneault M."/>
            <person name="Young S.K."/>
            <person name="Zeng Q."/>
            <person name="Gargeya S."/>
            <person name="Fitzgerald M."/>
            <person name="Abouelleil A."/>
            <person name="Alvarado L."/>
            <person name="Chapman S.B."/>
            <person name="Gainer-Dewar J."/>
            <person name="Goldberg J."/>
            <person name="Griggs A."/>
            <person name="Gujja S."/>
            <person name="Hansen M."/>
            <person name="Howarth C."/>
            <person name="Imamovic A."/>
            <person name="Ireland A."/>
            <person name="Larimer J."/>
            <person name="McCowan C."/>
            <person name="Murphy C."/>
            <person name="Pearson M."/>
            <person name="Poon T.W."/>
            <person name="Priest M."/>
            <person name="Roberts A."/>
            <person name="Saif S."/>
            <person name="Shea T."/>
            <person name="Sykes S."/>
            <person name="Wortman J."/>
            <person name="Nusbaum C."/>
            <person name="Birren B."/>
        </authorList>
    </citation>
    <scope>NUCLEOTIDE SEQUENCE [LARGE SCALE GENOMIC DNA]</scope>
    <source>
        <strain evidence="1 2">CC14M</strain>
    </source>
</reference>
<organism evidence="1 2">
    <name type="scientific">Prevotella nigrescens CC14M</name>
    <dbReference type="NCBI Taxonomy" id="1073366"/>
    <lineage>
        <taxon>Bacteria</taxon>
        <taxon>Pseudomonadati</taxon>
        <taxon>Bacteroidota</taxon>
        <taxon>Bacteroidia</taxon>
        <taxon>Bacteroidales</taxon>
        <taxon>Prevotellaceae</taxon>
        <taxon>Prevotella</taxon>
    </lineage>
</organism>
<keyword evidence="2" id="KW-1185">Reference proteome</keyword>
<sequence>MGNIKGVEFVAVSTPFCIFINVLYCHCGRTLAHSKADIPQMVNFGLICIDYNIGEVFC</sequence>
<dbReference type="AlphaFoldDB" id="V8CMW0"/>
<name>V8CMW0_9BACT</name>
<dbReference type="EMBL" id="AZJH01000024">
    <property type="protein sequence ID" value="ETD28360.1"/>
    <property type="molecule type" value="Genomic_DNA"/>
</dbReference>
<comment type="caution">
    <text evidence="1">The sequence shown here is derived from an EMBL/GenBank/DDBJ whole genome shotgun (WGS) entry which is preliminary data.</text>
</comment>
<dbReference type="Proteomes" id="UP000018727">
    <property type="component" value="Unassembled WGS sequence"/>
</dbReference>
<protein>
    <submittedName>
        <fullName evidence="1">Uncharacterized protein</fullName>
    </submittedName>
</protein>
<gene>
    <name evidence="1" type="ORF">HMPREF1173_01609</name>
</gene>
<evidence type="ECO:0000313" key="2">
    <source>
        <dbReference type="Proteomes" id="UP000018727"/>
    </source>
</evidence>
<evidence type="ECO:0000313" key="1">
    <source>
        <dbReference type="EMBL" id="ETD28360.1"/>
    </source>
</evidence>
<accession>V8CMW0</accession>
<dbReference type="HOGENOM" id="CLU_2975530_0_0_10"/>